<accession>A0ABY9JVH1</accession>
<name>A0ABY9JVH1_9BACI</name>
<proteinExistence type="predicted"/>
<dbReference type="RefSeq" id="WP_226539525.1">
    <property type="nucleotide sequence ID" value="NZ_CP129013.1"/>
</dbReference>
<keyword evidence="2" id="KW-1185">Reference proteome</keyword>
<sequence>MTLNIKPSKLEAIPENGAILIDQMEETLRKKWSKIMKLERGKKMPIQNTLAY</sequence>
<dbReference type="EMBL" id="CP129013">
    <property type="protein sequence ID" value="WLR43402.1"/>
    <property type="molecule type" value="Genomic_DNA"/>
</dbReference>
<reference evidence="1 2" key="1">
    <citation type="submission" date="2023-06" db="EMBL/GenBank/DDBJ databases">
        <title>Five Gram-positive bacteria isolated from mangrove sediments in Shenzhen, Guangdong, China.</title>
        <authorList>
            <person name="Yu S."/>
            <person name="Zheng W."/>
            <person name="Huang Y."/>
        </authorList>
    </citation>
    <scope>NUCLEOTIDE SEQUENCE [LARGE SCALE GENOMIC DNA]</scope>
    <source>
        <strain evidence="1 2">SaN35-3</strain>
    </source>
</reference>
<evidence type="ECO:0000313" key="2">
    <source>
        <dbReference type="Proteomes" id="UP001197974"/>
    </source>
</evidence>
<evidence type="ECO:0000313" key="1">
    <source>
        <dbReference type="EMBL" id="WLR43402.1"/>
    </source>
</evidence>
<organism evidence="1 2">
    <name type="scientific">Bacillus carboniphilus</name>
    <dbReference type="NCBI Taxonomy" id="86663"/>
    <lineage>
        <taxon>Bacteria</taxon>
        <taxon>Bacillati</taxon>
        <taxon>Bacillota</taxon>
        <taxon>Bacilli</taxon>
        <taxon>Bacillales</taxon>
        <taxon>Bacillaceae</taxon>
        <taxon>Bacillus</taxon>
    </lineage>
</organism>
<protein>
    <submittedName>
        <fullName evidence="1">Uncharacterized protein</fullName>
    </submittedName>
</protein>
<gene>
    <name evidence="1" type="ORF">LC087_04275</name>
</gene>
<dbReference type="Proteomes" id="UP001197974">
    <property type="component" value="Chromosome"/>
</dbReference>